<accession>A0ABV7ZFF7</accession>
<dbReference type="NCBIfam" id="TIGR02532">
    <property type="entry name" value="IV_pilin_GFxxxE"/>
    <property type="match status" value="1"/>
</dbReference>
<dbReference type="Pfam" id="PF07963">
    <property type="entry name" value="N_methyl"/>
    <property type="match status" value="1"/>
</dbReference>
<dbReference type="RefSeq" id="WP_295817552.1">
    <property type="nucleotide sequence ID" value="NZ_JBHRZG010000024.1"/>
</dbReference>
<feature type="transmembrane region" description="Helical" evidence="3">
    <location>
        <begin position="12"/>
        <end position="31"/>
    </location>
</feature>
<sequence>MTRRFAHADRGLTLVEVLVAMGLLGIVLLLVTDWQTQTLTLTARTNAQADQLAELNDLSGYLGDRIRSAAQVRLSGFTVNAASAVNNGKCDTTTPCVAVLSLEEDADPSTSPPTITRRWLRLVYRVEPRATWTGADKVPDTWADDPDNAVRVLREYRDSCTEVSGGTCSVTGGSPAITVAAYRAAFTSAAFSGMSPALVADYLTAVDQAGTAIVPFALTAAQPVGAANPVILTFQSVRNVRGTVAYTPGAGAYRLSVQARNVP</sequence>
<keyword evidence="3" id="KW-0812">Transmembrane</keyword>
<evidence type="ECO:0000256" key="2">
    <source>
        <dbReference type="ARBA" id="ARBA00023237"/>
    </source>
</evidence>
<keyword evidence="3" id="KW-1133">Transmembrane helix</keyword>
<name>A0ABV7ZFF7_9DEIO</name>
<dbReference type="EMBL" id="JBHRZG010000024">
    <property type="protein sequence ID" value="MFC3835387.1"/>
    <property type="molecule type" value="Genomic_DNA"/>
</dbReference>
<keyword evidence="5" id="KW-1185">Reference proteome</keyword>
<organism evidence="4 5">
    <name type="scientific">Deinococcus rufus</name>
    <dbReference type="NCBI Taxonomy" id="2136097"/>
    <lineage>
        <taxon>Bacteria</taxon>
        <taxon>Thermotogati</taxon>
        <taxon>Deinococcota</taxon>
        <taxon>Deinococci</taxon>
        <taxon>Deinococcales</taxon>
        <taxon>Deinococcaceae</taxon>
        <taxon>Deinococcus</taxon>
    </lineage>
</organism>
<comment type="subcellular location">
    <subcellularLocation>
        <location evidence="1">Cell outer membrane</location>
    </subcellularLocation>
</comment>
<keyword evidence="2" id="KW-0998">Cell outer membrane</keyword>
<evidence type="ECO:0000256" key="3">
    <source>
        <dbReference type="SAM" id="Phobius"/>
    </source>
</evidence>
<dbReference type="PROSITE" id="PS00409">
    <property type="entry name" value="PROKAR_NTER_METHYL"/>
    <property type="match status" value="1"/>
</dbReference>
<gene>
    <name evidence="4" type="ORF">ACFOSB_21205</name>
</gene>
<reference evidence="5" key="1">
    <citation type="journal article" date="2019" name="Int. J. Syst. Evol. Microbiol.">
        <title>The Global Catalogue of Microorganisms (GCM) 10K type strain sequencing project: providing services to taxonomists for standard genome sequencing and annotation.</title>
        <authorList>
            <consortium name="The Broad Institute Genomics Platform"/>
            <consortium name="The Broad Institute Genome Sequencing Center for Infectious Disease"/>
            <person name="Wu L."/>
            <person name="Ma J."/>
        </authorList>
    </citation>
    <scope>NUCLEOTIDE SEQUENCE [LARGE SCALE GENOMIC DNA]</scope>
    <source>
        <strain evidence="5">CCTCC AB 2017081</strain>
    </source>
</reference>
<evidence type="ECO:0000256" key="1">
    <source>
        <dbReference type="ARBA" id="ARBA00004442"/>
    </source>
</evidence>
<keyword evidence="3" id="KW-0472">Membrane</keyword>
<dbReference type="InterPro" id="IPR012902">
    <property type="entry name" value="N_methyl_site"/>
</dbReference>
<evidence type="ECO:0000313" key="4">
    <source>
        <dbReference type="EMBL" id="MFC3835387.1"/>
    </source>
</evidence>
<evidence type="ECO:0000313" key="5">
    <source>
        <dbReference type="Proteomes" id="UP001595803"/>
    </source>
</evidence>
<protein>
    <submittedName>
        <fullName evidence="4">Prepilin-type N-terminal cleavage/methylation domain-containing protein</fullName>
    </submittedName>
</protein>
<dbReference type="Proteomes" id="UP001595803">
    <property type="component" value="Unassembled WGS sequence"/>
</dbReference>
<comment type="caution">
    <text evidence="4">The sequence shown here is derived from an EMBL/GenBank/DDBJ whole genome shotgun (WGS) entry which is preliminary data.</text>
</comment>
<proteinExistence type="predicted"/>